<gene>
    <name evidence="7" type="ORF">EIC27_06590</name>
</gene>
<keyword evidence="2" id="KW-1003">Cell membrane</keyword>
<dbReference type="EMBL" id="RXFM01000122">
    <property type="protein sequence ID" value="RST62142.1"/>
    <property type="molecule type" value="Genomic_DNA"/>
</dbReference>
<comment type="subcellular location">
    <subcellularLocation>
        <location evidence="1">Cell membrane</location>
        <topology evidence="1">Multi-pass membrane protein</topology>
    </subcellularLocation>
</comment>
<feature type="transmembrane region" description="Helical" evidence="6">
    <location>
        <begin position="305"/>
        <end position="327"/>
    </location>
</feature>
<evidence type="ECO:0000313" key="7">
    <source>
        <dbReference type="EMBL" id="RST62142.1"/>
    </source>
</evidence>
<evidence type="ECO:0000256" key="4">
    <source>
        <dbReference type="ARBA" id="ARBA00022989"/>
    </source>
</evidence>
<protein>
    <submittedName>
        <fullName evidence="7">YjgP/YjgQ family permease</fullName>
    </submittedName>
</protein>
<dbReference type="GO" id="GO:0015920">
    <property type="term" value="P:lipopolysaccharide transport"/>
    <property type="evidence" value="ECO:0007669"/>
    <property type="project" value="TreeGrafter"/>
</dbReference>
<accession>A0A3R9XK91</accession>
<dbReference type="OrthoDB" id="8477889at2"/>
<dbReference type="PANTHER" id="PTHR33529">
    <property type="entry name" value="SLR0882 PROTEIN-RELATED"/>
    <property type="match status" value="1"/>
</dbReference>
<keyword evidence="4 6" id="KW-1133">Transmembrane helix</keyword>
<dbReference type="InterPro" id="IPR005495">
    <property type="entry name" value="LptG/LptF_permease"/>
</dbReference>
<dbReference type="Pfam" id="PF03739">
    <property type="entry name" value="LptF_LptG"/>
    <property type="match status" value="1"/>
</dbReference>
<sequence length="375" mass="44571">MFLYEKNILKNLFFPFIIITFTIVGIAWIVQSIRYLELILSQGARILDFLNLTLCLLPLLIFIIIPISLTLTVYYVYNKLLLDREIIILYSLGVTRINIIKPFIYFSIIVTIIHLLISYYLIPISSQKFKNLKFDINQNSISNLIQFNTFISKVNNLTIYIEKKEGNNLLKNILINDSKNPNKEITYIANSGRFYSNNNIYKMILYNGIKIEFQNIKDTYIMVKFSEFIIDLNQHEKPNNKLIDDSYELNFIELLKSDTIPKNKIQKFRTQGHFRIIWPVTSLSIIIILYFITLKEESRIQNYKINFYAFFSFLIIIGFNLSFYIFSQISYKYYPLVYLFNLLLPLIFLYRLYKSAPSKNILNIFKYPNEKHDIK</sequence>
<keyword evidence="8" id="KW-1185">Reference proteome</keyword>
<evidence type="ECO:0000256" key="6">
    <source>
        <dbReference type="SAM" id="Phobius"/>
    </source>
</evidence>
<evidence type="ECO:0000256" key="1">
    <source>
        <dbReference type="ARBA" id="ARBA00004651"/>
    </source>
</evidence>
<dbReference type="Proteomes" id="UP000279470">
    <property type="component" value="Unassembled WGS sequence"/>
</dbReference>
<feature type="transmembrane region" description="Helical" evidence="6">
    <location>
        <begin position="50"/>
        <end position="77"/>
    </location>
</feature>
<feature type="transmembrane region" description="Helical" evidence="6">
    <location>
        <begin position="276"/>
        <end position="293"/>
    </location>
</feature>
<keyword evidence="5 6" id="KW-0472">Membrane</keyword>
<keyword evidence="3 6" id="KW-0812">Transmembrane</keyword>
<dbReference type="PANTHER" id="PTHR33529:SF6">
    <property type="entry name" value="YJGP_YJGQ FAMILY PERMEASE"/>
    <property type="match status" value="1"/>
</dbReference>
<evidence type="ECO:0000256" key="3">
    <source>
        <dbReference type="ARBA" id="ARBA00022692"/>
    </source>
</evidence>
<reference evidence="8" key="1">
    <citation type="submission" date="2018-11" db="EMBL/GenBank/DDBJ databases">
        <title>Phylogenetic, genomic, and biogeographic characterization of a novel and ubiquitous marine invertebrate-associated Rickettsiales parasite, Candidatus Marinoinvertebrata rohwerii, gen. nov., sp. nov.</title>
        <authorList>
            <person name="Klinges J.G."/>
            <person name="Rosales S.M."/>
            <person name="Mcminds R."/>
            <person name="Shaver E.C."/>
            <person name="Shantz A."/>
            <person name="Peters E.C."/>
            <person name="Burkepile D.E."/>
            <person name="Silliman B.R."/>
            <person name="Vega Thurber R.L."/>
        </authorList>
    </citation>
    <scope>NUCLEOTIDE SEQUENCE [LARGE SCALE GENOMIC DNA]</scope>
    <source>
        <strain evidence="8">a_cerv_44</strain>
    </source>
</reference>
<dbReference type="RefSeq" id="WP_126045260.1">
    <property type="nucleotide sequence ID" value="NZ_RXFM01000122.1"/>
</dbReference>
<evidence type="ECO:0000256" key="2">
    <source>
        <dbReference type="ARBA" id="ARBA00022475"/>
    </source>
</evidence>
<feature type="transmembrane region" description="Helical" evidence="6">
    <location>
        <begin position="333"/>
        <end position="353"/>
    </location>
</feature>
<comment type="caution">
    <text evidence="7">The sequence shown here is derived from an EMBL/GenBank/DDBJ whole genome shotgun (WGS) entry which is preliminary data.</text>
</comment>
<name>A0A3R9XK91_9RICK</name>
<organism evidence="7 8">
    <name type="scientific">Candidatus Aquarickettsia rohweri</name>
    <dbReference type="NCBI Taxonomy" id="2602574"/>
    <lineage>
        <taxon>Bacteria</taxon>
        <taxon>Pseudomonadati</taxon>
        <taxon>Pseudomonadota</taxon>
        <taxon>Alphaproteobacteria</taxon>
        <taxon>Rickettsiales</taxon>
        <taxon>Candidatus Midichloriaceae</taxon>
        <taxon>Candidatus Aquarickettsia</taxon>
    </lineage>
</organism>
<evidence type="ECO:0000256" key="5">
    <source>
        <dbReference type="ARBA" id="ARBA00023136"/>
    </source>
</evidence>
<feature type="transmembrane region" description="Helical" evidence="6">
    <location>
        <begin position="12"/>
        <end position="30"/>
    </location>
</feature>
<dbReference type="GO" id="GO:0043190">
    <property type="term" value="C:ATP-binding cassette (ABC) transporter complex"/>
    <property type="evidence" value="ECO:0007669"/>
    <property type="project" value="TreeGrafter"/>
</dbReference>
<feature type="transmembrane region" description="Helical" evidence="6">
    <location>
        <begin position="103"/>
        <end position="122"/>
    </location>
</feature>
<dbReference type="AlphaFoldDB" id="A0A3R9XK91"/>
<proteinExistence type="predicted"/>
<evidence type="ECO:0000313" key="8">
    <source>
        <dbReference type="Proteomes" id="UP000279470"/>
    </source>
</evidence>